<dbReference type="InterPro" id="IPR002938">
    <property type="entry name" value="FAD-bd"/>
</dbReference>
<comment type="cofactor">
    <cofactor evidence="1">
        <name>FAD</name>
        <dbReference type="ChEBI" id="CHEBI:57692"/>
    </cofactor>
</comment>
<evidence type="ECO:0000256" key="2">
    <source>
        <dbReference type="ARBA" id="ARBA00022630"/>
    </source>
</evidence>
<feature type="domain" description="FAD-binding" evidence="5">
    <location>
        <begin position="7"/>
        <end position="308"/>
    </location>
</feature>
<reference evidence="6 7" key="1">
    <citation type="submission" date="2016-07" db="EMBL/GenBank/DDBJ databases">
        <title>Pervasive Adenine N6-methylation of Active Genes in Fungi.</title>
        <authorList>
            <consortium name="DOE Joint Genome Institute"/>
            <person name="Mondo S.J."/>
            <person name="Dannebaum R.O."/>
            <person name="Kuo R.C."/>
            <person name="Labutti K."/>
            <person name="Haridas S."/>
            <person name="Kuo A."/>
            <person name="Salamov A."/>
            <person name="Ahrendt S.R."/>
            <person name="Lipzen A."/>
            <person name="Sullivan W."/>
            <person name="Andreopoulos W.B."/>
            <person name="Clum A."/>
            <person name="Lindquist E."/>
            <person name="Daum C."/>
            <person name="Ramamoorthy G.K."/>
            <person name="Gryganskyi A."/>
            <person name="Culley D."/>
            <person name="Magnuson J.K."/>
            <person name="James T.Y."/>
            <person name="O'Malley M.A."/>
            <person name="Stajich J.E."/>
            <person name="Spatafora J.W."/>
            <person name="Visel A."/>
            <person name="Grigoriev I.V."/>
        </authorList>
    </citation>
    <scope>NUCLEOTIDE SEQUENCE [LARGE SCALE GENOMIC DNA]</scope>
    <source>
        <strain evidence="6 7">NRRL 3301</strain>
    </source>
</reference>
<sequence length="614" mass="68730">MTETQSYDVIVCGAGPVGLFMAFQLVQLGHSVYILDKKSGPTDQSRAFLLTPRTMEILQHHGIAYRILQQSLSTRGGYMCLNGQTIGTAFFQEVDTVFPQLTMLGQSSVETIFVEELAKLNQSVAWNTSMEKYEQQPDQVVVHITLPDGTTQVINAKYLVGADGSHSRVRKLDPTWTYEGNRIRSKFALADLEFEGPDVKTYRDFQCVFYAAQGCILLPLPHHGDPDHATIRMVVNFGNYEVDNDDQVTYGVDNQTGELTLEEAKRVFIERTGGHLKMNVVKATWLSYFGVNERIANGFRRGRAFLMGGKVPPDQKSEKFCIAYVSSFLDACHCHSPAGGQGMNIGLQDANNLAWKLSLALKGQAADVEKLLDSYSEERVPMVKEVMETAGAITRVGFNDNIFASALRYIVISAAFKIPQARNMFVNRLMQINFRLPESPVISKKPVPALIAPGEFIKETAPMIQRLVSQQVTRRTLYEILEQQPGSHTALWVMTRRSEQDEPAAELTQAFLQRVDKLGGCRPLVIQNGSHYTSFFSSTDNHQDAYWLDTHTFTNTTSLSHRLGVPALLEKHTQHVPPVVLVLLRPDRYVAYTGTVANDEQLKDAFTFIDAYLQ</sequence>
<organism evidence="6 7">
    <name type="scientific">Hesseltinella vesiculosa</name>
    <dbReference type="NCBI Taxonomy" id="101127"/>
    <lineage>
        <taxon>Eukaryota</taxon>
        <taxon>Fungi</taxon>
        <taxon>Fungi incertae sedis</taxon>
        <taxon>Mucoromycota</taxon>
        <taxon>Mucoromycotina</taxon>
        <taxon>Mucoromycetes</taxon>
        <taxon>Mucorales</taxon>
        <taxon>Cunninghamellaceae</taxon>
        <taxon>Hesseltinella</taxon>
    </lineage>
</organism>
<evidence type="ECO:0000256" key="3">
    <source>
        <dbReference type="ARBA" id="ARBA00022827"/>
    </source>
</evidence>
<comment type="caution">
    <text evidence="6">The sequence shown here is derived from an EMBL/GenBank/DDBJ whole genome shotgun (WGS) entry which is preliminary data.</text>
</comment>
<dbReference type="EMBL" id="MCGT01000036">
    <property type="protein sequence ID" value="ORX46719.1"/>
    <property type="molecule type" value="Genomic_DNA"/>
</dbReference>
<name>A0A1X2G6Y5_9FUNG</name>
<evidence type="ECO:0000256" key="1">
    <source>
        <dbReference type="ARBA" id="ARBA00001974"/>
    </source>
</evidence>
<dbReference type="Proteomes" id="UP000242146">
    <property type="component" value="Unassembled WGS sequence"/>
</dbReference>
<keyword evidence="4" id="KW-0560">Oxidoreductase</keyword>
<evidence type="ECO:0000259" key="5">
    <source>
        <dbReference type="Pfam" id="PF01494"/>
    </source>
</evidence>
<dbReference type="PANTHER" id="PTHR43004">
    <property type="entry name" value="TRK SYSTEM POTASSIUM UPTAKE PROTEIN"/>
    <property type="match status" value="1"/>
</dbReference>
<evidence type="ECO:0000256" key="4">
    <source>
        <dbReference type="ARBA" id="ARBA00023002"/>
    </source>
</evidence>
<protein>
    <submittedName>
        <fullName evidence="6">FAD/NAD(P)-binding domain-containing protein</fullName>
    </submittedName>
</protein>
<dbReference type="GO" id="GO:0071949">
    <property type="term" value="F:FAD binding"/>
    <property type="evidence" value="ECO:0007669"/>
    <property type="project" value="InterPro"/>
</dbReference>
<dbReference type="GO" id="GO:0016709">
    <property type="term" value="F:oxidoreductase activity, acting on paired donors, with incorporation or reduction of molecular oxygen, NAD(P)H as one donor, and incorporation of one atom of oxygen"/>
    <property type="evidence" value="ECO:0007669"/>
    <property type="project" value="UniProtKB-ARBA"/>
</dbReference>
<dbReference type="OrthoDB" id="2690153at2759"/>
<dbReference type="Gene3D" id="3.50.50.60">
    <property type="entry name" value="FAD/NAD(P)-binding domain"/>
    <property type="match status" value="1"/>
</dbReference>
<evidence type="ECO:0000313" key="6">
    <source>
        <dbReference type="EMBL" id="ORX46719.1"/>
    </source>
</evidence>
<dbReference type="InterPro" id="IPR036188">
    <property type="entry name" value="FAD/NAD-bd_sf"/>
</dbReference>
<dbReference type="PRINTS" id="PR00420">
    <property type="entry name" value="RNGMNOXGNASE"/>
</dbReference>
<dbReference type="InterPro" id="IPR050641">
    <property type="entry name" value="RIFMO-like"/>
</dbReference>
<dbReference type="Gene3D" id="3.30.70.2450">
    <property type="match status" value="1"/>
</dbReference>
<dbReference type="STRING" id="101127.A0A1X2G6Y5"/>
<keyword evidence="3" id="KW-0274">FAD</keyword>
<evidence type="ECO:0000313" key="7">
    <source>
        <dbReference type="Proteomes" id="UP000242146"/>
    </source>
</evidence>
<dbReference type="AlphaFoldDB" id="A0A1X2G6Y5"/>
<keyword evidence="2" id="KW-0285">Flavoprotein</keyword>
<feature type="domain" description="FAD-binding" evidence="5">
    <location>
        <begin position="330"/>
        <end position="389"/>
    </location>
</feature>
<dbReference type="PANTHER" id="PTHR43004:SF19">
    <property type="entry name" value="BINDING MONOOXYGENASE, PUTATIVE (JCVI)-RELATED"/>
    <property type="match status" value="1"/>
</dbReference>
<keyword evidence="7" id="KW-1185">Reference proteome</keyword>
<dbReference type="SUPFAM" id="SSF51905">
    <property type="entry name" value="FAD/NAD(P)-binding domain"/>
    <property type="match status" value="1"/>
</dbReference>
<accession>A0A1X2G6Y5</accession>
<gene>
    <name evidence="6" type="ORF">DM01DRAFT_1146734</name>
</gene>
<proteinExistence type="predicted"/>
<dbReference type="Pfam" id="PF01494">
    <property type="entry name" value="FAD_binding_3"/>
    <property type="match status" value="2"/>
</dbReference>